<sequence length="42" mass="4782">MTLAVTENILGRRLPLFGPKSTECLTTKATSFEYESIEKYEI</sequence>
<reference evidence="1" key="1">
    <citation type="submission" date="2014-09" db="EMBL/GenBank/DDBJ databases">
        <authorList>
            <person name="Magalhaes I.L.F."/>
            <person name="Oliveira U."/>
            <person name="Santos F.R."/>
            <person name="Vidigal T.H.D.A."/>
            <person name="Brescovit A.D."/>
            <person name="Santos A.J."/>
        </authorList>
    </citation>
    <scope>NUCLEOTIDE SEQUENCE</scope>
    <source>
        <tissue evidence="1">Shoot tissue taken approximately 20 cm above the soil surface</tissue>
    </source>
</reference>
<accession>A0A0A9DY80</accession>
<protein>
    <submittedName>
        <fullName evidence="1">Ccr4-not transcription complex, putative</fullName>
    </submittedName>
</protein>
<reference evidence="1" key="2">
    <citation type="journal article" date="2015" name="Data Brief">
        <title>Shoot transcriptome of the giant reed, Arundo donax.</title>
        <authorList>
            <person name="Barrero R.A."/>
            <person name="Guerrero F.D."/>
            <person name="Moolhuijzen P."/>
            <person name="Goolsby J.A."/>
            <person name="Tidwell J."/>
            <person name="Bellgard S.E."/>
            <person name="Bellgard M.I."/>
        </authorList>
    </citation>
    <scope>NUCLEOTIDE SEQUENCE</scope>
    <source>
        <tissue evidence="1">Shoot tissue taken approximately 20 cm above the soil surface</tissue>
    </source>
</reference>
<organism evidence="1">
    <name type="scientific">Arundo donax</name>
    <name type="common">Giant reed</name>
    <name type="synonym">Donax arundinaceus</name>
    <dbReference type="NCBI Taxonomy" id="35708"/>
    <lineage>
        <taxon>Eukaryota</taxon>
        <taxon>Viridiplantae</taxon>
        <taxon>Streptophyta</taxon>
        <taxon>Embryophyta</taxon>
        <taxon>Tracheophyta</taxon>
        <taxon>Spermatophyta</taxon>
        <taxon>Magnoliopsida</taxon>
        <taxon>Liliopsida</taxon>
        <taxon>Poales</taxon>
        <taxon>Poaceae</taxon>
        <taxon>PACMAD clade</taxon>
        <taxon>Arundinoideae</taxon>
        <taxon>Arundineae</taxon>
        <taxon>Arundo</taxon>
    </lineage>
</organism>
<dbReference type="EMBL" id="GBRH01206247">
    <property type="protein sequence ID" value="JAD91648.1"/>
    <property type="molecule type" value="Transcribed_RNA"/>
</dbReference>
<evidence type="ECO:0000313" key="1">
    <source>
        <dbReference type="EMBL" id="JAD91648.1"/>
    </source>
</evidence>
<proteinExistence type="predicted"/>
<dbReference type="AlphaFoldDB" id="A0A0A9DY80"/>
<name>A0A0A9DY80_ARUDO</name>